<name>A0ABP7HMS2_9ACTN</name>
<protein>
    <submittedName>
        <fullName evidence="1">Uncharacterized protein</fullName>
    </submittedName>
</protein>
<dbReference type="Proteomes" id="UP001501009">
    <property type="component" value="Unassembled WGS sequence"/>
</dbReference>
<dbReference type="Pfam" id="PF19749">
    <property type="entry name" value="DUF6236"/>
    <property type="match status" value="1"/>
</dbReference>
<reference evidence="2" key="1">
    <citation type="journal article" date="2019" name="Int. J. Syst. Evol. Microbiol.">
        <title>The Global Catalogue of Microorganisms (GCM) 10K type strain sequencing project: providing services to taxonomists for standard genome sequencing and annotation.</title>
        <authorList>
            <consortium name="The Broad Institute Genomics Platform"/>
            <consortium name="The Broad Institute Genome Sequencing Center for Infectious Disease"/>
            <person name="Wu L."/>
            <person name="Ma J."/>
        </authorList>
    </citation>
    <scope>NUCLEOTIDE SEQUENCE [LARGE SCALE GENOMIC DNA]</scope>
    <source>
        <strain evidence="2">JCM 17138</strain>
    </source>
</reference>
<keyword evidence="2" id="KW-1185">Reference proteome</keyword>
<accession>A0ABP7HMS2</accession>
<gene>
    <name evidence="1" type="ORF">GCM10022403_035110</name>
</gene>
<evidence type="ECO:0000313" key="2">
    <source>
        <dbReference type="Proteomes" id="UP001501009"/>
    </source>
</evidence>
<organism evidence="1 2">
    <name type="scientific">Streptomyces coacervatus</name>
    <dbReference type="NCBI Taxonomy" id="647381"/>
    <lineage>
        <taxon>Bacteria</taxon>
        <taxon>Bacillati</taxon>
        <taxon>Actinomycetota</taxon>
        <taxon>Actinomycetes</taxon>
        <taxon>Kitasatosporales</taxon>
        <taxon>Streptomycetaceae</taxon>
        <taxon>Streptomyces</taxon>
    </lineage>
</organism>
<proteinExistence type="predicted"/>
<dbReference type="InterPro" id="IPR046203">
    <property type="entry name" value="DUF6236"/>
</dbReference>
<dbReference type="RefSeq" id="WP_275780098.1">
    <property type="nucleotide sequence ID" value="NZ_BAABDE010000016.1"/>
</dbReference>
<dbReference type="EMBL" id="BAABDE010000016">
    <property type="protein sequence ID" value="GAA3798246.1"/>
    <property type="molecule type" value="Genomic_DNA"/>
</dbReference>
<sequence length="396" mass="43039">MPSIALYYPWMHFQNDEWLRLALLAWDSIVRIRPSAVEDRDGDLVRQIRAESDLLLEVTPSRSDLAAVEDAFSGIIDEALTAVRPNLLTWSDESHRLRAATRVLGLGAGRTAYRPPASQQLPLADPELLWVYCGREEPKMSDSLRRKFLQAGLAVQRDSSEPWVGMRPLVGSVYTAALADVMARRNAMAPVTDDPRMHRAMGAVDNLASLLTGMAPPPPAIEDVQSAYVNLALSAALRPRGISAVPVSRLLDFRNRHKAELAAFREHIGSLAAELEEIAKVEHPEVARAHLQALYDRTTKRHLDELRGALRAFGIDSTVGALELKVDLGAASGTALGVGAAAGGHLALGAAAVAVTVVPYLTRAIGSRNRLRSQSPVAYLLAADKELNWTPSRRIG</sequence>
<comment type="caution">
    <text evidence="1">The sequence shown here is derived from an EMBL/GenBank/DDBJ whole genome shotgun (WGS) entry which is preliminary data.</text>
</comment>
<evidence type="ECO:0000313" key="1">
    <source>
        <dbReference type="EMBL" id="GAA3798246.1"/>
    </source>
</evidence>